<dbReference type="InterPro" id="IPR002156">
    <property type="entry name" value="RNaseH_domain"/>
</dbReference>
<sequence>MGPYKAPGPDGYGACFYQRFWLVVRDEDAKEILIKAVVQAIPTYSMSVFSLPKTLCNKLNALMVNFWWGAQENQLNIHWKNWSSLSLRKIDGGMSFRNLAKIGSIPSFAWRSIHSAIDLVKEGKTARTLWLRRNHLVFEGDLLSPASVFTRSQQTQQKFIQTQLLDRVPQRPQQQQVRTSWKAPSADWLKINWYVAVREVDHRIGIGVVIRYNEGDVLFTLRQSLYFCSQPSTAEAMGLVTVALLCMELELKQVILEGDSSHVVNAMRQGKDHNGMLSCLVEDAKAALKKTNWEIQHVKREANKVAHYLAQEAVSLD</sequence>
<dbReference type="AlphaFoldDB" id="A0A833TRA7"/>
<dbReference type="Gene3D" id="3.30.420.10">
    <property type="entry name" value="Ribonuclease H-like superfamily/Ribonuclease H"/>
    <property type="match status" value="1"/>
</dbReference>
<dbReference type="GO" id="GO:0003676">
    <property type="term" value="F:nucleic acid binding"/>
    <property type="evidence" value="ECO:0007669"/>
    <property type="project" value="InterPro"/>
</dbReference>
<feature type="domain" description="RNase H type-1" evidence="1">
    <location>
        <begin position="198"/>
        <end position="313"/>
    </location>
</feature>
<dbReference type="InterPro" id="IPR012337">
    <property type="entry name" value="RNaseH-like_sf"/>
</dbReference>
<accession>A0A833TRA7</accession>
<reference evidence="2" key="2">
    <citation type="submission" date="2020-03" db="EMBL/GenBank/DDBJ databases">
        <title>Walnut 2.0.</title>
        <authorList>
            <person name="Marrano A."/>
            <person name="Britton M."/>
            <person name="Zimin A.V."/>
            <person name="Zaini P.A."/>
            <person name="Workman R."/>
            <person name="Puiu D."/>
            <person name="Bianco L."/>
            <person name="Allen B.J."/>
            <person name="Troggio M."/>
            <person name="Leslie C.A."/>
            <person name="Timp W."/>
            <person name="Dendekar A."/>
            <person name="Salzberg S.L."/>
            <person name="Neale D.B."/>
        </authorList>
    </citation>
    <scope>NUCLEOTIDE SEQUENCE</scope>
    <source>
        <tissue evidence="2">Leaves</tissue>
    </source>
</reference>
<dbReference type="SUPFAM" id="SSF53098">
    <property type="entry name" value="Ribonuclease H-like"/>
    <property type="match status" value="1"/>
</dbReference>
<evidence type="ECO:0000313" key="3">
    <source>
        <dbReference type="Proteomes" id="UP000619265"/>
    </source>
</evidence>
<evidence type="ECO:0000313" key="2">
    <source>
        <dbReference type="EMBL" id="KAF5445219.1"/>
    </source>
</evidence>
<dbReference type="InterPro" id="IPR044730">
    <property type="entry name" value="RNase_H-like_dom_plant"/>
</dbReference>
<dbReference type="Pfam" id="PF13456">
    <property type="entry name" value="RVT_3"/>
    <property type="match status" value="1"/>
</dbReference>
<dbReference type="PANTHER" id="PTHR47074">
    <property type="entry name" value="BNAC02G40300D PROTEIN"/>
    <property type="match status" value="1"/>
</dbReference>
<organism evidence="2 3">
    <name type="scientific">Juglans regia</name>
    <name type="common">English walnut</name>
    <dbReference type="NCBI Taxonomy" id="51240"/>
    <lineage>
        <taxon>Eukaryota</taxon>
        <taxon>Viridiplantae</taxon>
        <taxon>Streptophyta</taxon>
        <taxon>Embryophyta</taxon>
        <taxon>Tracheophyta</taxon>
        <taxon>Spermatophyta</taxon>
        <taxon>Magnoliopsida</taxon>
        <taxon>eudicotyledons</taxon>
        <taxon>Gunneridae</taxon>
        <taxon>Pentapetalae</taxon>
        <taxon>rosids</taxon>
        <taxon>fabids</taxon>
        <taxon>Fagales</taxon>
        <taxon>Juglandaceae</taxon>
        <taxon>Juglans</taxon>
    </lineage>
</organism>
<evidence type="ECO:0000259" key="1">
    <source>
        <dbReference type="Pfam" id="PF13456"/>
    </source>
</evidence>
<protein>
    <recommendedName>
        <fullName evidence="1">RNase H type-1 domain-containing protein</fullName>
    </recommendedName>
</protein>
<dbReference type="PANTHER" id="PTHR47074:SF48">
    <property type="entry name" value="POLYNUCLEOTIDYL TRANSFERASE, RIBONUCLEASE H-LIKE SUPERFAMILY PROTEIN"/>
    <property type="match status" value="1"/>
</dbReference>
<dbReference type="InterPro" id="IPR052929">
    <property type="entry name" value="RNase_H-like_EbsB-rel"/>
</dbReference>
<reference evidence="2" key="1">
    <citation type="submission" date="2015-10" db="EMBL/GenBank/DDBJ databases">
        <authorList>
            <person name="Martinez-Garcia P.J."/>
            <person name="Crepeau M.W."/>
            <person name="Puiu D."/>
            <person name="Gonzalez-Ibeas D."/>
            <person name="Whalen J."/>
            <person name="Stevens K."/>
            <person name="Paul R."/>
            <person name="Butterfield T."/>
            <person name="Britton M."/>
            <person name="Reagan R."/>
            <person name="Chakraborty S."/>
            <person name="Walawage S.L."/>
            <person name="Vasquez-Gross H.A."/>
            <person name="Cardeno C."/>
            <person name="Famula R."/>
            <person name="Pratt K."/>
            <person name="Kuruganti S."/>
            <person name="Aradhya M.K."/>
            <person name="Leslie C.A."/>
            <person name="Dandekar A.M."/>
            <person name="Salzberg S.L."/>
            <person name="Wegrzyn J.L."/>
            <person name="Langley C.H."/>
            <person name="Neale D.B."/>
        </authorList>
    </citation>
    <scope>NUCLEOTIDE SEQUENCE</scope>
    <source>
        <tissue evidence="2">Leaves</tissue>
    </source>
</reference>
<dbReference type="GO" id="GO:0004523">
    <property type="term" value="F:RNA-DNA hybrid ribonuclease activity"/>
    <property type="evidence" value="ECO:0007669"/>
    <property type="project" value="InterPro"/>
</dbReference>
<comment type="caution">
    <text evidence="2">The sequence shown here is derived from an EMBL/GenBank/DDBJ whole genome shotgun (WGS) entry which is preliminary data.</text>
</comment>
<name>A0A833TRA7_JUGRE</name>
<gene>
    <name evidence="2" type="ORF">F2P56_034285</name>
</gene>
<dbReference type="EMBL" id="LIHL02000015">
    <property type="protein sequence ID" value="KAF5445219.1"/>
    <property type="molecule type" value="Genomic_DNA"/>
</dbReference>
<proteinExistence type="predicted"/>
<dbReference type="InterPro" id="IPR036397">
    <property type="entry name" value="RNaseH_sf"/>
</dbReference>
<dbReference type="CDD" id="cd06222">
    <property type="entry name" value="RNase_H_like"/>
    <property type="match status" value="1"/>
</dbReference>
<dbReference type="Gramene" id="Jr15_07790_p1">
    <property type="protein sequence ID" value="cds.Jr15_07790_p1"/>
    <property type="gene ID" value="Jr15_07790"/>
</dbReference>
<dbReference type="Proteomes" id="UP000619265">
    <property type="component" value="Unassembled WGS sequence"/>
</dbReference>